<accession>A0A1J7J3D3</accession>
<name>A0A1J7J3D3_9PEZI</name>
<dbReference type="InParanoid" id="A0A1J7J3D3"/>
<reference evidence="1 2" key="1">
    <citation type="submission" date="2016-10" db="EMBL/GenBank/DDBJ databases">
        <title>Draft genome sequence of Coniochaeta ligniaria NRRL30616, a lignocellulolytic fungus for bioabatement of inhibitors in plant biomass hydrolysates.</title>
        <authorList>
            <consortium name="DOE Joint Genome Institute"/>
            <person name="Jimenez D.J."/>
            <person name="Hector R.E."/>
            <person name="Riley R."/>
            <person name="Sun H."/>
            <person name="Grigoriev I.V."/>
            <person name="Van Elsas J.D."/>
            <person name="Nichols N.N."/>
        </authorList>
    </citation>
    <scope>NUCLEOTIDE SEQUENCE [LARGE SCALE GENOMIC DNA]</scope>
    <source>
        <strain evidence="1 2">NRRL 30616</strain>
    </source>
</reference>
<dbReference type="AlphaFoldDB" id="A0A1J7J3D3"/>
<evidence type="ECO:0000313" key="2">
    <source>
        <dbReference type="Proteomes" id="UP000182658"/>
    </source>
</evidence>
<proteinExistence type="predicted"/>
<protein>
    <submittedName>
        <fullName evidence="1">Uncharacterized protein</fullName>
    </submittedName>
</protein>
<evidence type="ECO:0000313" key="1">
    <source>
        <dbReference type="EMBL" id="OIW24336.1"/>
    </source>
</evidence>
<dbReference type="Proteomes" id="UP000182658">
    <property type="component" value="Unassembled WGS sequence"/>
</dbReference>
<keyword evidence="2" id="KW-1185">Reference proteome</keyword>
<sequence>MSTNERKVKGRVEAEQERIRLAKMLQSASQPQADTELNLELEGVPVIWVSTSNRDAPPPPLPCMTNSCEPNHSPHYFHSLSMRTAYRQDPPHVPLSPQAIPTVRSMVFQALKAVLRVPMASHPLRQDLRSYKSSSSPIHHDRPPLAYLYSCPGDR</sequence>
<gene>
    <name evidence="1" type="ORF">CONLIGDRAFT_685951</name>
</gene>
<dbReference type="EMBL" id="KV875104">
    <property type="protein sequence ID" value="OIW24336.1"/>
    <property type="molecule type" value="Genomic_DNA"/>
</dbReference>
<organism evidence="1 2">
    <name type="scientific">Coniochaeta ligniaria NRRL 30616</name>
    <dbReference type="NCBI Taxonomy" id="1408157"/>
    <lineage>
        <taxon>Eukaryota</taxon>
        <taxon>Fungi</taxon>
        <taxon>Dikarya</taxon>
        <taxon>Ascomycota</taxon>
        <taxon>Pezizomycotina</taxon>
        <taxon>Sordariomycetes</taxon>
        <taxon>Sordariomycetidae</taxon>
        <taxon>Coniochaetales</taxon>
        <taxon>Coniochaetaceae</taxon>
        <taxon>Coniochaeta</taxon>
    </lineage>
</organism>